<name>A0A8J2KFE4_9HEXA</name>
<feature type="compositionally biased region" description="Polar residues" evidence="1">
    <location>
        <begin position="138"/>
        <end position="152"/>
    </location>
</feature>
<feature type="region of interest" description="Disordered" evidence="1">
    <location>
        <begin position="24"/>
        <end position="85"/>
    </location>
</feature>
<evidence type="ECO:0000256" key="1">
    <source>
        <dbReference type="SAM" id="MobiDB-lite"/>
    </source>
</evidence>
<sequence>MKIPVFFLVNVAVTGLTLLCSVSGQEGAGGQETEQEEEQYLRGDPEDLTPLHPSHYFATPYRPKAGPPPPPPKVWKPRQPEKGETGDLTVAATDLAAAAGRQRPRYQSYNRNYNPKPKHYSTSNRHSDGKKTKGGYKNSDSYQGSQGYSNYGSYDRANKGDYGDSDHQEFNHKDGGRSSGGGGGKVRYGNYGGEYGDDGNAYTSPGGDYKKK</sequence>
<gene>
    <name evidence="3" type="ORF">AFUS01_LOCUS24153</name>
</gene>
<accession>A0A8J2KFE4</accession>
<feature type="chain" id="PRO_5035195797" evidence="2">
    <location>
        <begin position="25"/>
        <end position="212"/>
    </location>
</feature>
<evidence type="ECO:0000256" key="2">
    <source>
        <dbReference type="SAM" id="SignalP"/>
    </source>
</evidence>
<feature type="compositionally biased region" description="Gly residues" evidence="1">
    <location>
        <begin position="177"/>
        <end position="194"/>
    </location>
</feature>
<dbReference type="Proteomes" id="UP000708208">
    <property type="component" value="Unassembled WGS sequence"/>
</dbReference>
<feature type="signal peptide" evidence="2">
    <location>
        <begin position="1"/>
        <end position="24"/>
    </location>
</feature>
<dbReference type="OrthoDB" id="10624774at2759"/>
<feature type="region of interest" description="Disordered" evidence="1">
    <location>
        <begin position="97"/>
        <end position="212"/>
    </location>
</feature>
<keyword evidence="4" id="KW-1185">Reference proteome</keyword>
<protein>
    <submittedName>
        <fullName evidence="3">Uncharacterized protein</fullName>
    </submittedName>
</protein>
<keyword evidence="2" id="KW-0732">Signal</keyword>
<evidence type="ECO:0000313" key="4">
    <source>
        <dbReference type="Proteomes" id="UP000708208"/>
    </source>
</evidence>
<proteinExistence type="predicted"/>
<comment type="caution">
    <text evidence="3">The sequence shown here is derived from an EMBL/GenBank/DDBJ whole genome shotgun (WGS) entry which is preliminary data.</text>
</comment>
<evidence type="ECO:0000313" key="3">
    <source>
        <dbReference type="EMBL" id="CAG7785535.1"/>
    </source>
</evidence>
<organism evidence="3 4">
    <name type="scientific">Allacma fusca</name>
    <dbReference type="NCBI Taxonomy" id="39272"/>
    <lineage>
        <taxon>Eukaryota</taxon>
        <taxon>Metazoa</taxon>
        <taxon>Ecdysozoa</taxon>
        <taxon>Arthropoda</taxon>
        <taxon>Hexapoda</taxon>
        <taxon>Collembola</taxon>
        <taxon>Symphypleona</taxon>
        <taxon>Sminthuridae</taxon>
        <taxon>Allacma</taxon>
    </lineage>
</organism>
<reference evidence="3" key="1">
    <citation type="submission" date="2021-06" db="EMBL/GenBank/DDBJ databases">
        <authorList>
            <person name="Hodson N. C."/>
            <person name="Mongue J. A."/>
            <person name="Jaron S. K."/>
        </authorList>
    </citation>
    <scope>NUCLEOTIDE SEQUENCE</scope>
</reference>
<feature type="compositionally biased region" description="Basic and acidic residues" evidence="1">
    <location>
        <begin position="156"/>
        <end position="176"/>
    </location>
</feature>
<dbReference type="EMBL" id="CAJVCH010298394">
    <property type="protein sequence ID" value="CAG7785535.1"/>
    <property type="molecule type" value="Genomic_DNA"/>
</dbReference>
<feature type="compositionally biased region" description="Pro residues" evidence="1">
    <location>
        <begin position="65"/>
        <end position="74"/>
    </location>
</feature>
<dbReference type="AlphaFoldDB" id="A0A8J2KFE4"/>